<dbReference type="Pfam" id="PF07694">
    <property type="entry name" value="5TM-5TMR_LYT"/>
    <property type="match status" value="1"/>
</dbReference>
<evidence type="ECO:0000313" key="19">
    <source>
        <dbReference type="Proteomes" id="UP000339249"/>
    </source>
</evidence>
<organism evidence="18 19">
    <name type="scientific">Raoultella terrigena</name>
    <name type="common">Klebsiella terrigena</name>
    <dbReference type="NCBI Taxonomy" id="577"/>
    <lineage>
        <taxon>Bacteria</taxon>
        <taxon>Pseudomonadati</taxon>
        <taxon>Pseudomonadota</taxon>
        <taxon>Gammaproteobacteria</taxon>
        <taxon>Enterobacterales</taxon>
        <taxon>Enterobacteriaceae</taxon>
        <taxon>Klebsiella/Raoultella group</taxon>
        <taxon>Raoultella</taxon>
    </lineage>
</organism>
<comment type="catalytic activity">
    <reaction evidence="1">
        <text>ATP + protein L-histidine = ADP + protein N-phospho-L-histidine.</text>
        <dbReference type="EC" id="2.7.13.3"/>
    </reaction>
</comment>
<feature type="domain" description="Response regulatory" evidence="17">
    <location>
        <begin position="507"/>
        <end position="621"/>
    </location>
</feature>
<gene>
    <name evidence="18" type="primary">ypdA</name>
    <name evidence="18" type="ORF">NCTC9185_02605</name>
</gene>
<comment type="subcellular location">
    <subcellularLocation>
        <location evidence="2">Cell membrane</location>
        <topology evidence="2">Multi-pass membrane protein</topology>
    </subcellularLocation>
</comment>
<dbReference type="PANTHER" id="PTHR34220:SF7">
    <property type="entry name" value="SENSOR HISTIDINE KINASE YPDA"/>
    <property type="match status" value="1"/>
</dbReference>
<evidence type="ECO:0000256" key="1">
    <source>
        <dbReference type="ARBA" id="ARBA00000085"/>
    </source>
</evidence>
<evidence type="ECO:0000256" key="10">
    <source>
        <dbReference type="ARBA" id="ARBA00022840"/>
    </source>
</evidence>
<dbReference type="AlphaFoldDB" id="A0A4U9CXN8"/>
<feature type="compositionally biased region" description="Basic residues" evidence="15">
    <location>
        <begin position="643"/>
        <end position="652"/>
    </location>
</feature>
<dbReference type="InterPro" id="IPR011620">
    <property type="entry name" value="Sig_transdc_His_kinase_LytS_TM"/>
</dbReference>
<dbReference type="InterPro" id="IPR050640">
    <property type="entry name" value="Bact_2-comp_sensor_kinase"/>
</dbReference>
<dbReference type="InterPro" id="IPR001789">
    <property type="entry name" value="Sig_transdc_resp-reg_receiver"/>
</dbReference>
<evidence type="ECO:0000256" key="9">
    <source>
        <dbReference type="ARBA" id="ARBA00022777"/>
    </source>
</evidence>
<dbReference type="GO" id="GO:0000155">
    <property type="term" value="F:phosphorelay sensor kinase activity"/>
    <property type="evidence" value="ECO:0007669"/>
    <property type="project" value="InterPro"/>
</dbReference>
<evidence type="ECO:0000256" key="16">
    <source>
        <dbReference type="SAM" id="Phobius"/>
    </source>
</evidence>
<dbReference type="GO" id="GO:0005886">
    <property type="term" value="C:plasma membrane"/>
    <property type="evidence" value="ECO:0007669"/>
    <property type="project" value="UniProtKB-SubCell"/>
</dbReference>
<dbReference type="CDD" id="cd17532">
    <property type="entry name" value="REC_LytTR_AlgR-like"/>
    <property type="match status" value="1"/>
</dbReference>
<feature type="transmembrane region" description="Helical" evidence="16">
    <location>
        <begin position="75"/>
        <end position="96"/>
    </location>
</feature>
<keyword evidence="12" id="KW-0902">Two-component regulatory system</keyword>
<evidence type="ECO:0000256" key="8">
    <source>
        <dbReference type="ARBA" id="ARBA00022741"/>
    </source>
</evidence>
<dbReference type="Gene3D" id="3.40.50.2300">
    <property type="match status" value="1"/>
</dbReference>
<keyword evidence="7 16" id="KW-0812">Transmembrane</keyword>
<keyword evidence="5 14" id="KW-0597">Phosphoprotein</keyword>
<dbReference type="GO" id="GO:0071555">
    <property type="term" value="P:cell wall organization"/>
    <property type="evidence" value="ECO:0007669"/>
    <property type="project" value="InterPro"/>
</dbReference>
<keyword evidence="4" id="KW-1003">Cell membrane</keyword>
<feature type="compositionally biased region" description="Low complexity" evidence="15">
    <location>
        <begin position="629"/>
        <end position="638"/>
    </location>
</feature>
<evidence type="ECO:0000256" key="7">
    <source>
        <dbReference type="ARBA" id="ARBA00022692"/>
    </source>
</evidence>
<evidence type="ECO:0000256" key="2">
    <source>
        <dbReference type="ARBA" id="ARBA00004651"/>
    </source>
</evidence>
<evidence type="ECO:0000256" key="6">
    <source>
        <dbReference type="ARBA" id="ARBA00022679"/>
    </source>
</evidence>
<evidence type="ECO:0000256" key="11">
    <source>
        <dbReference type="ARBA" id="ARBA00022989"/>
    </source>
</evidence>
<reference evidence="18 19" key="1">
    <citation type="submission" date="2019-04" db="EMBL/GenBank/DDBJ databases">
        <authorList>
            <consortium name="Pathogen Informatics"/>
        </authorList>
    </citation>
    <scope>NUCLEOTIDE SEQUENCE [LARGE SCALE GENOMIC DNA]</scope>
    <source>
        <strain evidence="18 19">NCTC9185</strain>
    </source>
</reference>
<dbReference type="SUPFAM" id="SSF55781">
    <property type="entry name" value="GAF domain-like"/>
    <property type="match status" value="1"/>
</dbReference>
<evidence type="ECO:0000256" key="15">
    <source>
        <dbReference type="SAM" id="MobiDB-lite"/>
    </source>
</evidence>
<dbReference type="Pfam" id="PF00072">
    <property type="entry name" value="Response_reg"/>
    <property type="match status" value="1"/>
</dbReference>
<feature type="region of interest" description="Disordered" evidence="15">
    <location>
        <begin position="629"/>
        <end position="652"/>
    </location>
</feature>
<name>A0A4U9CXN8_RAOTE</name>
<keyword evidence="9" id="KW-0418">Kinase</keyword>
<keyword evidence="13 16" id="KW-0472">Membrane</keyword>
<dbReference type="InterPro" id="IPR003594">
    <property type="entry name" value="HATPase_dom"/>
</dbReference>
<dbReference type="SMART" id="SM00448">
    <property type="entry name" value="REC"/>
    <property type="match status" value="1"/>
</dbReference>
<dbReference type="GO" id="GO:0005524">
    <property type="term" value="F:ATP binding"/>
    <property type="evidence" value="ECO:0007669"/>
    <property type="project" value="UniProtKB-KW"/>
</dbReference>
<evidence type="ECO:0000256" key="4">
    <source>
        <dbReference type="ARBA" id="ARBA00022475"/>
    </source>
</evidence>
<dbReference type="EC" id="2.7.13.3" evidence="3"/>
<dbReference type="InterPro" id="IPR003018">
    <property type="entry name" value="GAF"/>
</dbReference>
<feature type="transmembrane region" description="Helical" evidence="16">
    <location>
        <begin position="44"/>
        <end position="63"/>
    </location>
</feature>
<evidence type="ECO:0000256" key="12">
    <source>
        <dbReference type="ARBA" id="ARBA00023012"/>
    </source>
</evidence>
<dbReference type="InterPro" id="IPR011006">
    <property type="entry name" value="CheY-like_superfamily"/>
</dbReference>
<protein>
    <recommendedName>
        <fullName evidence="3">histidine kinase</fullName>
        <ecNumber evidence="3">2.7.13.3</ecNumber>
    </recommendedName>
</protein>
<dbReference type="InterPro" id="IPR029016">
    <property type="entry name" value="GAF-like_dom_sf"/>
</dbReference>
<dbReference type="Gene3D" id="3.30.450.40">
    <property type="match status" value="1"/>
</dbReference>
<dbReference type="SUPFAM" id="SSF55874">
    <property type="entry name" value="ATPase domain of HSP90 chaperone/DNA topoisomerase II/histidine kinase"/>
    <property type="match status" value="1"/>
</dbReference>
<keyword evidence="6" id="KW-0808">Transferase</keyword>
<keyword evidence="11 16" id="KW-1133">Transmembrane helix</keyword>
<evidence type="ECO:0000256" key="5">
    <source>
        <dbReference type="ARBA" id="ARBA00022553"/>
    </source>
</evidence>
<keyword evidence="8" id="KW-0547">Nucleotide-binding</keyword>
<dbReference type="Pfam" id="PF02518">
    <property type="entry name" value="HATPase_c"/>
    <property type="match status" value="1"/>
</dbReference>
<feature type="transmembrane region" description="Helical" evidence="16">
    <location>
        <begin position="12"/>
        <end position="38"/>
    </location>
</feature>
<dbReference type="InterPro" id="IPR036890">
    <property type="entry name" value="HATPase_C_sf"/>
</dbReference>
<dbReference type="Pfam" id="PF06580">
    <property type="entry name" value="His_kinase"/>
    <property type="match status" value="1"/>
</dbReference>
<dbReference type="InterPro" id="IPR010559">
    <property type="entry name" value="Sig_transdc_His_kin_internal"/>
</dbReference>
<evidence type="ECO:0000256" key="13">
    <source>
        <dbReference type="ARBA" id="ARBA00023136"/>
    </source>
</evidence>
<dbReference type="SUPFAM" id="SSF52172">
    <property type="entry name" value="CheY-like"/>
    <property type="match status" value="1"/>
</dbReference>
<dbReference type="PANTHER" id="PTHR34220">
    <property type="entry name" value="SENSOR HISTIDINE KINASE YPDA"/>
    <property type="match status" value="1"/>
</dbReference>
<dbReference type="PROSITE" id="PS50110">
    <property type="entry name" value="RESPONSE_REGULATORY"/>
    <property type="match status" value="1"/>
</dbReference>
<evidence type="ECO:0000256" key="3">
    <source>
        <dbReference type="ARBA" id="ARBA00012438"/>
    </source>
</evidence>
<proteinExistence type="predicted"/>
<dbReference type="Proteomes" id="UP000339249">
    <property type="component" value="Unassembled WGS sequence"/>
</dbReference>
<accession>A0A4U9CXN8</accession>
<keyword evidence="10" id="KW-0067">ATP-binding</keyword>
<dbReference type="Gene3D" id="1.10.1760.20">
    <property type="match status" value="1"/>
</dbReference>
<dbReference type="EMBL" id="CABDVU010000001">
    <property type="protein sequence ID" value="VTN10680.1"/>
    <property type="molecule type" value="Genomic_DNA"/>
</dbReference>
<feature type="modified residue" description="4-aspartylphosphate" evidence="14">
    <location>
        <position position="558"/>
    </location>
</feature>
<evidence type="ECO:0000313" key="18">
    <source>
        <dbReference type="EMBL" id="VTN10680.1"/>
    </source>
</evidence>
<sequence length="652" mass="72230">MEGSLVNVRIIAVMSGGILFGPWVGAIVGVIAGVHRYLIDIDGVTAIPCFITSIIAGLLSGLIGRRVPKAQRWKAGILAGMLCETLTMILVVLWAPSFSLGFDIVSKIGIPMILGSVSIGFIVLLVQSVEGEKEASAARQAKLALDIANKTLPLFRHVNSESLRQVCDIIRRDINADAVAITTTDRVLAYVGFGEGNYHDRDNAISPTTRQAIESGKIIIKNNDEAYRTPEIHSMLVIPLREKGVVTGTLKIYYCHAHRITSSLQEMAIGLSQIISTQLEVSRAEQLREMANKAELRALQSKINPHFLFNALNAISSSIRMNPDTARQLIFNLSRYLRYNIELKDDEQIDIKRELYQIKDYIAIEQARFGDKLTVIYDIDDEVSCVIPSLLIQPLVENAIVHGIQPCKGKGVVTIGINECGNRVRISVRDTGNGIDPAVVARVEADEMPGNKIGLLNVHHRVQTAVRRGAAYPAHDPGYGDHLLRTQPQRPSVYAGVAAAMSGEKMKVIIVEDEFLAQQELTWLINTHSQMEIVGTFDDGLDVLKFLQHNRVDAIFLDINIPSLDGVLLAQNISQFAHKPFIVFITAWKEHAVEAFELEAFDYILKPYQESRIINMLQKLSSAWQQQQLPAASASAAPNPQREKRHHQSDQR</sequence>
<evidence type="ECO:0000259" key="17">
    <source>
        <dbReference type="PROSITE" id="PS50110"/>
    </source>
</evidence>
<dbReference type="Pfam" id="PF01590">
    <property type="entry name" value="GAF"/>
    <property type="match status" value="1"/>
</dbReference>
<evidence type="ECO:0000256" key="14">
    <source>
        <dbReference type="PROSITE-ProRule" id="PRU00169"/>
    </source>
</evidence>
<dbReference type="Gene3D" id="3.30.565.10">
    <property type="entry name" value="Histidine kinase-like ATPase, C-terminal domain"/>
    <property type="match status" value="1"/>
</dbReference>